<evidence type="ECO:0000313" key="3">
    <source>
        <dbReference type="Proteomes" id="UP001597368"/>
    </source>
</evidence>
<dbReference type="Pfam" id="PF04149">
    <property type="entry name" value="DUF397"/>
    <property type="match status" value="1"/>
</dbReference>
<proteinExistence type="predicted"/>
<accession>A0ABW4T8A1</accession>
<gene>
    <name evidence="2" type="ORF">ACFSKW_42770</name>
</gene>
<reference evidence="3" key="1">
    <citation type="journal article" date="2019" name="Int. J. Syst. Evol. Microbiol.">
        <title>The Global Catalogue of Microorganisms (GCM) 10K type strain sequencing project: providing services to taxonomists for standard genome sequencing and annotation.</title>
        <authorList>
            <consortium name="The Broad Institute Genomics Platform"/>
            <consortium name="The Broad Institute Genome Sequencing Center for Infectious Disease"/>
            <person name="Wu L."/>
            <person name="Ma J."/>
        </authorList>
    </citation>
    <scope>NUCLEOTIDE SEQUENCE [LARGE SCALE GENOMIC DNA]</scope>
    <source>
        <strain evidence="3">ICMP 6774ER</strain>
    </source>
</reference>
<dbReference type="RefSeq" id="WP_379580086.1">
    <property type="nucleotide sequence ID" value="NZ_JBHUFV010000061.1"/>
</dbReference>
<dbReference type="EMBL" id="JBHUFV010000061">
    <property type="protein sequence ID" value="MFD1938222.1"/>
    <property type="molecule type" value="Genomic_DNA"/>
</dbReference>
<comment type="caution">
    <text evidence="2">The sequence shown here is derived from an EMBL/GenBank/DDBJ whole genome shotgun (WGS) entry which is preliminary data.</text>
</comment>
<sequence>MSESAEFPWRKSTWSDGTGGGCVTVAHLGADCAISDSRNPGPYVLVSLGSWRAFIAGVKKGEFGRVASGAPAQRPNPSDGA</sequence>
<evidence type="ECO:0000313" key="2">
    <source>
        <dbReference type="EMBL" id="MFD1938222.1"/>
    </source>
</evidence>
<feature type="domain" description="DUF397" evidence="1">
    <location>
        <begin position="9"/>
        <end position="59"/>
    </location>
</feature>
<dbReference type="Proteomes" id="UP001597368">
    <property type="component" value="Unassembled WGS sequence"/>
</dbReference>
<evidence type="ECO:0000259" key="1">
    <source>
        <dbReference type="Pfam" id="PF04149"/>
    </source>
</evidence>
<protein>
    <submittedName>
        <fullName evidence="2">DUF397 domain-containing protein</fullName>
    </submittedName>
</protein>
<dbReference type="InterPro" id="IPR007278">
    <property type="entry name" value="DUF397"/>
</dbReference>
<keyword evidence="3" id="KW-1185">Reference proteome</keyword>
<name>A0ABW4T8A1_9ACTN</name>
<organism evidence="2 3">
    <name type="scientific">Nonomuraea mangrovi</name>
    <dbReference type="NCBI Taxonomy" id="2316207"/>
    <lineage>
        <taxon>Bacteria</taxon>
        <taxon>Bacillati</taxon>
        <taxon>Actinomycetota</taxon>
        <taxon>Actinomycetes</taxon>
        <taxon>Streptosporangiales</taxon>
        <taxon>Streptosporangiaceae</taxon>
        <taxon>Nonomuraea</taxon>
    </lineage>
</organism>